<dbReference type="EMBL" id="PCSU01000001">
    <property type="protein sequence ID" value="PIP56990.1"/>
    <property type="molecule type" value="Genomic_DNA"/>
</dbReference>
<dbReference type="PANTHER" id="PTHR11560">
    <property type="entry name" value="39S RIBOSOMAL PROTEIN L10, MITOCHONDRIAL"/>
    <property type="match status" value="1"/>
</dbReference>
<dbReference type="Gene3D" id="6.10.250.290">
    <property type="match status" value="1"/>
</dbReference>
<dbReference type="GO" id="GO:1990904">
    <property type="term" value="C:ribonucleoprotein complex"/>
    <property type="evidence" value="ECO:0007669"/>
    <property type="project" value="UniProtKB-KW"/>
</dbReference>
<keyword evidence="5" id="KW-0694">RNA-binding</keyword>
<evidence type="ECO:0000313" key="7">
    <source>
        <dbReference type="Proteomes" id="UP000228495"/>
    </source>
</evidence>
<dbReference type="Pfam" id="PF00466">
    <property type="entry name" value="Ribosomal_L10"/>
    <property type="match status" value="1"/>
</dbReference>
<evidence type="ECO:0000256" key="5">
    <source>
        <dbReference type="HAMAP-Rule" id="MF_00362"/>
    </source>
</evidence>
<sequence>MPNIKNIEQVEKLAQTLSKANGSVFVDYRGLSHTKLEELRLLVEQAGGQLQITKNTLLKIALEKNGSNMDEVISKDLTGPTATIFLGEDLITPLKNLSEFIKTNELPVIKSGFVEQNYTSAEQINKLAKLPSKEILLSMLMGTINAPTTSLARVIKAPVQYLVYALNGISSQKQQGGEA</sequence>
<name>A0A2H0BJ19_UNCKA</name>
<evidence type="ECO:0000256" key="3">
    <source>
        <dbReference type="ARBA" id="ARBA00023274"/>
    </source>
</evidence>
<keyword evidence="2 5" id="KW-0689">Ribosomal protein</keyword>
<dbReference type="CDD" id="cd05797">
    <property type="entry name" value="Ribosomal_L10"/>
    <property type="match status" value="1"/>
</dbReference>
<dbReference type="Proteomes" id="UP000228495">
    <property type="component" value="Unassembled WGS sequence"/>
</dbReference>
<dbReference type="InterPro" id="IPR043141">
    <property type="entry name" value="Ribosomal_uL10-like_sf"/>
</dbReference>
<dbReference type="InterPro" id="IPR001790">
    <property type="entry name" value="Ribosomal_uL10"/>
</dbReference>
<organism evidence="6 7">
    <name type="scientific">candidate division WWE3 bacterium CG22_combo_CG10-13_8_21_14_all_39_12</name>
    <dbReference type="NCBI Taxonomy" id="1975094"/>
    <lineage>
        <taxon>Bacteria</taxon>
        <taxon>Katanobacteria</taxon>
    </lineage>
</organism>
<evidence type="ECO:0000256" key="4">
    <source>
        <dbReference type="ARBA" id="ARBA00035202"/>
    </source>
</evidence>
<comment type="subunit">
    <text evidence="5">Part of the ribosomal stalk of the 50S ribosomal subunit. The N-terminus interacts with L11 and the large rRNA to form the base of the stalk. The C-terminus forms an elongated spine to which L12 dimers bind in a sequential fashion forming a multimeric L10(L12)X complex.</text>
</comment>
<accession>A0A2H0BJ19</accession>
<protein>
    <recommendedName>
        <fullName evidence="4 5">Large ribosomal subunit protein uL10</fullName>
    </recommendedName>
</protein>
<keyword evidence="5" id="KW-0699">rRNA-binding</keyword>
<comment type="similarity">
    <text evidence="1 5">Belongs to the universal ribosomal protein uL10 family.</text>
</comment>
<evidence type="ECO:0000256" key="2">
    <source>
        <dbReference type="ARBA" id="ARBA00022980"/>
    </source>
</evidence>
<dbReference type="NCBIfam" id="NF000955">
    <property type="entry name" value="PRK00099.1-1"/>
    <property type="match status" value="1"/>
</dbReference>
<proteinExistence type="inferred from homology"/>
<dbReference type="GO" id="GO:0070180">
    <property type="term" value="F:large ribosomal subunit rRNA binding"/>
    <property type="evidence" value="ECO:0007669"/>
    <property type="project" value="UniProtKB-UniRule"/>
</dbReference>
<dbReference type="InterPro" id="IPR022973">
    <property type="entry name" value="Ribosomal_uL10_bac"/>
</dbReference>
<reference evidence="6 7" key="1">
    <citation type="submission" date="2017-09" db="EMBL/GenBank/DDBJ databases">
        <title>Depth-based differentiation of microbial function through sediment-hosted aquifers and enrichment of novel symbionts in the deep terrestrial subsurface.</title>
        <authorList>
            <person name="Probst A.J."/>
            <person name="Ladd B."/>
            <person name="Jarett J.K."/>
            <person name="Geller-Mcgrath D.E."/>
            <person name="Sieber C.M."/>
            <person name="Emerson J.B."/>
            <person name="Anantharaman K."/>
            <person name="Thomas B.C."/>
            <person name="Malmstrom R."/>
            <person name="Stieglmeier M."/>
            <person name="Klingl A."/>
            <person name="Woyke T."/>
            <person name="Ryan C.M."/>
            <person name="Banfield J.F."/>
        </authorList>
    </citation>
    <scope>NUCLEOTIDE SEQUENCE [LARGE SCALE GENOMIC DNA]</scope>
    <source>
        <strain evidence="6">CG22_combo_CG10-13_8_21_14_all_39_12</strain>
    </source>
</reference>
<evidence type="ECO:0000313" key="6">
    <source>
        <dbReference type="EMBL" id="PIP56990.1"/>
    </source>
</evidence>
<dbReference type="InterPro" id="IPR047865">
    <property type="entry name" value="Ribosomal_uL10_bac_type"/>
</dbReference>
<dbReference type="AlphaFoldDB" id="A0A2H0BJ19"/>
<dbReference type="GO" id="GO:0005840">
    <property type="term" value="C:ribosome"/>
    <property type="evidence" value="ECO:0007669"/>
    <property type="project" value="UniProtKB-KW"/>
</dbReference>
<dbReference type="Gene3D" id="3.30.70.1730">
    <property type="match status" value="1"/>
</dbReference>
<gene>
    <name evidence="5 6" type="primary">rplJ</name>
    <name evidence="6" type="ORF">COX05_00075</name>
</gene>
<evidence type="ECO:0000256" key="1">
    <source>
        <dbReference type="ARBA" id="ARBA00008889"/>
    </source>
</evidence>
<comment type="caution">
    <text evidence="6">The sequence shown here is derived from an EMBL/GenBank/DDBJ whole genome shotgun (WGS) entry which is preliminary data.</text>
</comment>
<comment type="function">
    <text evidence="5">Forms part of the ribosomal stalk, playing a central role in the interaction of the ribosome with GTP-bound translation factors.</text>
</comment>
<keyword evidence="3 5" id="KW-0687">Ribonucleoprotein</keyword>
<dbReference type="GO" id="GO:0006412">
    <property type="term" value="P:translation"/>
    <property type="evidence" value="ECO:0007669"/>
    <property type="project" value="UniProtKB-UniRule"/>
</dbReference>
<dbReference type="SUPFAM" id="SSF160369">
    <property type="entry name" value="Ribosomal protein L10-like"/>
    <property type="match status" value="1"/>
</dbReference>
<dbReference type="HAMAP" id="MF_00362">
    <property type="entry name" value="Ribosomal_uL10"/>
    <property type="match status" value="1"/>
</dbReference>